<keyword evidence="3" id="KW-1185">Reference proteome</keyword>
<proteinExistence type="predicted"/>
<reference evidence="2" key="1">
    <citation type="submission" date="2021-01" db="EMBL/GenBank/DDBJ databases">
        <title>Microvirga sp.</title>
        <authorList>
            <person name="Kim M.K."/>
        </authorList>
    </citation>
    <scope>NUCLEOTIDE SEQUENCE</scope>
    <source>
        <strain evidence="2">5420S-16</strain>
    </source>
</reference>
<evidence type="ECO:0000259" key="1">
    <source>
        <dbReference type="Pfam" id="PF06568"/>
    </source>
</evidence>
<feature type="domain" description="YjiS-like" evidence="1">
    <location>
        <begin position="3"/>
        <end position="24"/>
    </location>
</feature>
<sequence length="32" mass="3620">MAARQLSALSNRELSDIGIIRDDIVHVARWGR</sequence>
<dbReference type="Proteomes" id="UP000605848">
    <property type="component" value="Unassembled WGS sequence"/>
</dbReference>
<organism evidence="2 3">
    <name type="scientific">Microvirga aerilata</name>
    <dbReference type="NCBI Taxonomy" id="670292"/>
    <lineage>
        <taxon>Bacteria</taxon>
        <taxon>Pseudomonadati</taxon>
        <taxon>Pseudomonadota</taxon>
        <taxon>Alphaproteobacteria</taxon>
        <taxon>Hyphomicrobiales</taxon>
        <taxon>Methylobacteriaceae</taxon>
        <taxon>Microvirga</taxon>
    </lineage>
</organism>
<evidence type="ECO:0000313" key="3">
    <source>
        <dbReference type="Proteomes" id="UP000605848"/>
    </source>
</evidence>
<dbReference type="EMBL" id="JAEQMY010000195">
    <property type="protein sequence ID" value="MBL0408351.1"/>
    <property type="molecule type" value="Genomic_DNA"/>
</dbReference>
<dbReference type="Pfam" id="PF06568">
    <property type="entry name" value="YjiS-like"/>
    <property type="match status" value="1"/>
</dbReference>
<evidence type="ECO:0000313" key="2">
    <source>
        <dbReference type="EMBL" id="MBL0408351.1"/>
    </source>
</evidence>
<comment type="caution">
    <text evidence="2">The sequence shown here is derived from an EMBL/GenBank/DDBJ whole genome shotgun (WGS) entry which is preliminary data.</text>
</comment>
<accession>A0A936ZCJ2</accession>
<protein>
    <submittedName>
        <fullName evidence="2">DUF1127 domain-containing protein</fullName>
    </submittedName>
</protein>
<dbReference type="AlphaFoldDB" id="A0A936ZCJ2"/>
<dbReference type="InterPro" id="IPR009506">
    <property type="entry name" value="YjiS-like"/>
</dbReference>
<name>A0A936ZCJ2_9HYPH</name>
<gene>
    <name evidence="2" type="ORF">JKG68_31250</name>
</gene>